<dbReference type="Proteomes" id="UP000219338">
    <property type="component" value="Unassembled WGS sequence"/>
</dbReference>
<name>A0A284RGB5_ARMOS</name>
<keyword evidence="2" id="KW-1185">Reference proteome</keyword>
<organism evidence="1 2">
    <name type="scientific">Armillaria ostoyae</name>
    <name type="common">Armillaria root rot fungus</name>
    <dbReference type="NCBI Taxonomy" id="47428"/>
    <lineage>
        <taxon>Eukaryota</taxon>
        <taxon>Fungi</taxon>
        <taxon>Dikarya</taxon>
        <taxon>Basidiomycota</taxon>
        <taxon>Agaricomycotina</taxon>
        <taxon>Agaricomycetes</taxon>
        <taxon>Agaricomycetidae</taxon>
        <taxon>Agaricales</taxon>
        <taxon>Marasmiineae</taxon>
        <taxon>Physalacriaceae</taxon>
        <taxon>Armillaria</taxon>
    </lineage>
</organism>
<dbReference type="AlphaFoldDB" id="A0A284RGB5"/>
<protein>
    <submittedName>
        <fullName evidence="1">Uncharacterized protein</fullName>
    </submittedName>
</protein>
<reference evidence="2" key="1">
    <citation type="journal article" date="2017" name="Nat. Ecol. Evol.">
        <title>Genome expansion and lineage-specific genetic innovations in the forest pathogenic fungi Armillaria.</title>
        <authorList>
            <person name="Sipos G."/>
            <person name="Prasanna A.N."/>
            <person name="Walter M.C."/>
            <person name="O'Connor E."/>
            <person name="Balint B."/>
            <person name="Krizsan K."/>
            <person name="Kiss B."/>
            <person name="Hess J."/>
            <person name="Varga T."/>
            <person name="Slot J."/>
            <person name="Riley R."/>
            <person name="Boka B."/>
            <person name="Rigling D."/>
            <person name="Barry K."/>
            <person name="Lee J."/>
            <person name="Mihaltcheva S."/>
            <person name="LaButti K."/>
            <person name="Lipzen A."/>
            <person name="Waldron R."/>
            <person name="Moloney N.M."/>
            <person name="Sperisen C."/>
            <person name="Kredics L."/>
            <person name="Vagvoelgyi C."/>
            <person name="Patrignani A."/>
            <person name="Fitzpatrick D."/>
            <person name="Nagy I."/>
            <person name="Doyle S."/>
            <person name="Anderson J.B."/>
            <person name="Grigoriev I.V."/>
            <person name="Gueldener U."/>
            <person name="Muensterkoetter M."/>
            <person name="Nagy L.G."/>
        </authorList>
    </citation>
    <scope>NUCLEOTIDE SEQUENCE [LARGE SCALE GENOMIC DNA]</scope>
    <source>
        <strain evidence="2">C18/9</strain>
    </source>
</reference>
<dbReference type="EMBL" id="FUEG01000008">
    <property type="protein sequence ID" value="SJL07793.1"/>
    <property type="molecule type" value="Genomic_DNA"/>
</dbReference>
<sequence length="94" mass="10579">MGVHFVFSLRLRPVVPVWRTSAVAWQTRTIRASSNSSQRIPKTAELSILTDPAIFLAPVVVRFLDHRRSSKAVWSSHTGVAVRNEVWILTLGRS</sequence>
<proteinExistence type="predicted"/>
<evidence type="ECO:0000313" key="1">
    <source>
        <dbReference type="EMBL" id="SJL07793.1"/>
    </source>
</evidence>
<evidence type="ECO:0000313" key="2">
    <source>
        <dbReference type="Proteomes" id="UP000219338"/>
    </source>
</evidence>
<gene>
    <name evidence="1" type="ORF">ARMOST_11144</name>
</gene>
<accession>A0A284RGB5</accession>